<gene>
    <name evidence="2" type="ORF">N5J23_16685</name>
</gene>
<name>A0AA43AY44_9BURK</name>
<dbReference type="GO" id="GO:0003743">
    <property type="term" value="F:translation initiation factor activity"/>
    <property type="evidence" value="ECO:0007669"/>
    <property type="project" value="UniProtKB-KW"/>
</dbReference>
<accession>A0AA43AY44</accession>
<evidence type="ECO:0000313" key="3">
    <source>
        <dbReference type="Proteomes" id="UP001161294"/>
    </source>
</evidence>
<comment type="caution">
    <text evidence="2">The sequence shown here is derived from an EMBL/GenBank/DDBJ whole genome shotgun (WGS) entry which is preliminary data.</text>
</comment>
<protein>
    <submittedName>
        <fullName evidence="2">Replication initiation factor domain-containing protein</fullName>
    </submittedName>
</protein>
<organism evidence="2 3">
    <name type="scientific">Comamonas aquatica</name>
    <dbReference type="NCBI Taxonomy" id="225991"/>
    <lineage>
        <taxon>Bacteria</taxon>
        <taxon>Pseudomonadati</taxon>
        <taxon>Pseudomonadota</taxon>
        <taxon>Betaproteobacteria</taxon>
        <taxon>Burkholderiales</taxon>
        <taxon>Comamonadaceae</taxon>
        <taxon>Comamonas</taxon>
    </lineage>
</organism>
<evidence type="ECO:0000259" key="1">
    <source>
        <dbReference type="Pfam" id="PF02486"/>
    </source>
</evidence>
<dbReference type="EMBL" id="JAOCJW010000047">
    <property type="protein sequence ID" value="MDH2007150.1"/>
    <property type="molecule type" value="Genomic_DNA"/>
</dbReference>
<feature type="domain" description="Replication initiation protein-like C-terminal" evidence="1">
    <location>
        <begin position="187"/>
        <end position="295"/>
    </location>
</feature>
<keyword evidence="2" id="KW-0648">Protein biosynthesis</keyword>
<dbReference type="InterPro" id="IPR003491">
    <property type="entry name" value="REP-like_C"/>
</dbReference>
<evidence type="ECO:0000313" key="2">
    <source>
        <dbReference type="EMBL" id="MDH2007150.1"/>
    </source>
</evidence>
<keyword evidence="2" id="KW-0396">Initiation factor</keyword>
<dbReference type="Pfam" id="PF02486">
    <property type="entry name" value="Rep_trans"/>
    <property type="match status" value="1"/>
</dbReference>
<dbReference type="AlphaFoldDB" id="A0AA43AY44"/>
<proteinExistence type="predicted"/>
<sequence length="404" mass="45848">MTKQSALVLEGREIKVRLMAERASRGSFVHVDWLRVTFQLRKCPAPSVDVLFPKHIQDPTDPYFGSGQRLDLEKVIHPHLNELTQDELFAADRAYELGKQIAQNLGQDFAIESQLLPGRDFYKYRYTISRKGYPVGWVGFLSASNGKYRSSQDKTVHLNLEGMGCTFAQHGWREKMADFIDEHGGLITRADLALDFFDGLKGGFERVKSDFLSGAMDIQGRRPAGRANEDLNEKSKGSSFYIGTRESGKLTNAYEKGKQLFGCDDDSNWWRVELRYGNQKRVIPSDILRRPHDFFAGASDWHACILAEHGAQYQAQPIKCTERLQQQSIDAEVTRSVRWFMETAFPSAFLALKHLPMKVLDDLFDEGKKLPNRLRKFDHDEVAATFAKCFYSVTGKGQAGMLTA</sequence>
<dbReference type="RefSeq" id="WP_279852438.1">
    <property type="nucleotide sequence ID" value="NZ_JAOCIA010000049.1"/>
</dbReference>
<reference evidence="2" key="1">
    <citation type="submission" date="2022-09" db="EMBL/GenBank/DDBJ databases">
        <title>Intensive care unit water sources are persistently colonized with multi-drug resistant bacteria and are the site of extensive horizontal gene transfer of antibiotic resistance genes.</title>
        <authorList>
            <person name="Diorio-Toth L."/>
        </authorList>
    </citation>
    <scope>NUCLEOTIDE SEQUENCE</scope>
    <source>
        <strain evidence="2">GD03686</strain>
    </source>
</reference>
<dbReference type="Proteomes" id="UP001161294">
    <property type="component" value="Unassembled WGS sequence"/>
</dbReference>